<evidence type="ECO:0000313" key="8">
    <source>
        <dbReference type="Proteomes" id="UP000250321"/>
    </source>
</evidence>
<protein>
    <submittedName>
        <fullName evidence="7">Protein DETOXIFICATION 43</fullName>
    </submittedName>
</protein>
<name>A0A315AII4_PRUYE</name>
<comment type="subcellular location">
    <subcellularLocation>
        <location evidence="1">Membrane</location>
        <topology evidence="1">Multi-pass membrane protein</topology>
    </subcellularLocation>
</comment>
<keyword evidence="5" id="KW-0472">Membrane</keyword>
<evidence type="ECO:0000256" key="4">
    <source>
        <dbReference type="ARBA" id="ARBA00022989"/>
    </source>
</evidence>
<dbReference type="EMBL" id="PJQY01000275">
    <property type="protein sequence ID" value="PQQ14056.1"/>
    <property type="molecule type" value="Genomic_DNA"/>
</dbReference>
<evidence type="ECO:0000256" key="6">
    <source>
        <dbReference type="SAM" id="MobiDB-lite"/>
    </source>
</evidence>
<dbReference type="STRING" id="2094558.A0A315AII4"/>
<comment type="similarity">
    <text evidence="2">Belongs to the multi antimicrobial extrusion (MATE) (TC 2.A.66.1) family.</text>
</comment>
<accession>A0A315AII4</accession>
<dbReference type="AlphaFoldDB" id="A0A315AII4"/>
<keyword evidence="8" id="KW-1185">Reference proteome</keyword>
<reference evidence="7 8" key="1">
    <citation type="submission" date="2018-02" db="EMBL/GenBank/DDBJ databases">
        <title>Draft genome of wild Prunus yedoensis var. nudiflora.</title>
        <authorList>
            <person name="Baek S."/>
            <person name="Kim J.-H."/>
            <person name="Choi K."/>
            <person name="Kim G.-B."/>
            <person name="Cho A."/>
            <person name="Jang H."/>
            <person name="Shin C.-H."/>
            <person name="Yu H.-J."/>
            <person name="Mun J.-H."/>
        </authorList>
    </citation>
    <scope>NUCLEOTIDE SEQUENCE [LARGE SCALE GENOMIC DNA]</scope>
    <source>
        <strain evidence="8">cv. Jeju island</strain>
        <tissue evidence="7">Leaf</tissue>
    </source>
</reference>
<keyword evidence="3" id="KW-0812">Transmembrane</keyword>
<dbReference type="GO" id="GO:0016020">
    <property type="term" value="C:membrane"/>
    <property type="evidence" value="ECO:0007669"/>
    <property type="project" value="UniProtKB-SubCell"/>
</dbReference>
<dbReference type="PANTHER" id="PTHR42893:SF11">
    <property type="entry name" value="PROTEIN DETOXIFICATION 43"/>
    <property type="match status" value="1"/>
</dbReference>
<dbReference type="Proteomes" id="UP000250321">
    <property type="component" value="Unassembled WGS sequence"/>
</dbReference>
<proteinExistence type="inferred from homology"/>
<dbReference type="OrthoDB" id="1710033at2759"/>
<dbReference type="PANTHER" id="PTHR42893">
    <property type="entry name" value="PROTEIN DETOXIFICATION 44, CHLOROPLASTIC-RELATED"/>
    <property type="match status" value="1"/>
</dbReference>
<evidence type="ECO:0000256" key="5">
    <source>
        <dbReference type="ARBA" id="ARBA00023136"/>
    </source>
</evidence>
<evidence type="ECO:0000256" key="1">
    <source>
        <dbReference type="ARBA" id="ARBA00004141"/>
    </source>
</evidence>
<organism evidence="7 8">
    <name type="scientific">Prunus yedoensis var. nudiflora</name>
    <dbReference type="NCBI Taxonomy" id="2094558"/>
    <lineage>
        <taxon>Eukaryota</taxon>
        <taxon>Viridiplantae</taxon>
        <taxon>Streptophyta</taxon>
        <taxon>Embryophyta</taxon>
        <taxon>Tracheophyta</taxon>
        <taxon>Spermatophyta</taxon>
        <taxon>Magnoliopsida</taxon>
        <taxon>eudicotyledons</taxon>
        <taxon>Gunneridae</taxon>
        <taxon>Pentapetalae</taxon>
        <taxon>rosids</taxon>
        <taxon>fabids</taxon>
        <taxon>Rosales</taxon>
        <taxon>Rosaceae</taxon>
        <taxon>Amygdaloideae</taxon>
        <taxon>Amygdaleae</taxon>
        <taxon>Prunus</taxon>
    </lineage>
</organism>
<evidence type="ECO:0000256" key="3">
    <source>
        <dbReference type="ARBA" id="ARBA00022692"/>
    </source>
</evidence>
<feature type="region of interest" description="Disordered" evidence="6">
    <location>
        <begin position="183"/>
        <end position="205"/>
    </location>
</feature>
<sequence>MAEEQDLHESVSKWKLPVGVFFKDARRVFKWDILGKEILEIAFPAALAVAADPVASLIDTAFIGHIGPVELAAAGVSIALFNQASRITIFPLVSITTSFVAEEDTVAKMNIKSEKGEQLQKADMLDDLEKGAAEPNGTAKENGKHLEKFSTENSRMEEASAEDDEHVRWEKVHLKRKVLRTTVDKRPSDLMSTNKRQKSRNRSDTLLQHRQHSSLEQYLAFCKPYFSCLQPKFSWASWV</sequence>
<dbReference type="GO" id="GO:0015137">
    <property type="term" value="F:citrate transmembrane transporter activity"/>
    <property type="evidence" value="ECO:0007669"/>
    <property type="project" value="TreeGrafter"/>
</dbReference>
<evidence type="ECO:0000313" key="7">
    <source>
        <dbReference type="EMBL" id="PQQ14056.1"/>
    </source>
</evidence>
<dbReference type="InterPro" id="IPR044644">
    <property type="entry name" value="DinF-like"/>
</dbReference>
<evidence type="ECO:0000256" key="2">
    <source>
        <dbReference type="ARBA" id="ARBA00010199"/>
    </source>
</evidence>
<comment type="caution">
    <text evidence="7">The sequence shown here is derived from an EMBL/GenBank/DDBJ whole genome shotgun (WGS) entry which is preliminary data.</text>
</comment>
<keyword evidence="4" id="KW-1133">Transmembrane helix</keyword>
<gene>
    <name evidence="7" type="ORF">Pyn_07933</name>
</gene>